<dbReference type="GO" id="GO:0016491">
    <property type="term" value="F:oxidoreductase activity"/>
    <property type="evidence" value="ECO:0007669"/>
    <property type="project" value="UniProtKB-KW"/>
</dbReference>
<evidence type="ECO:0000313" key="3">
    <source>
        <dbReference type="EMBL" id="KAG2389299.1"/>
    </source>
</evidence>
<keyword evidence="2" id="KW-0472">Membrane</keyword>
<dbReference type="EMBL" id="PYSW02000007">
    <property type="protein sequence ID" value="KAG2389299.1"/>
    <property type="molecule type" value="Genomic_DNA"/>
</dbReference>
<accession>A0AA88H108</accession>
<keyword evidence="2" id="KW-0812">Transmembrane</keyword>
<dbReference type="RefSeq" id="XP_044553291.1">
    <property type="nucleotide sequence ID" value="XM_044689782.1"/>
</dbReference>
<name>A0AA88H108_NAELO</name>
<dbReference type="SUPFAM" id="SSF51735">
    <property type="entry name" value="NAD(P)-binding Rossmann-fold domains"/>
    <property type="match status" value="1"/>
</dbReference>
<dbReference type="InterPro" id="IPR036291">
    <property type="entry name" value="NAD(P)-bd_dom_sf"/>
</dbReference>
<protein>
    <submittedName>
        <fullName evidence="3">Uncharacterized protein</fullName>
    </submittedName>
</protein>
<organism evidence="3 4">
    <name type="scientific">Naegleria lovaniensis</name>
    <name type="common">Amoeba</name>
    <dbReference type="NCBI Taxonomy" id="51637"/>
    <lineage>
        <taxon>Eukaryota</taxon>
        <taxon>Discoba</taxon>
        <taxon>Heterolobosea</taxon>
        <taxon>Tetramitia</taxon>
        <taxon>Eutetramitia</taxon>
        <taxon>Vahlkampfiidae</taxon>
        <taxon>Naegleria</taxon>
    </lineage>
</organism>
<dbReference type="Gene3D" id="3.40.50.720">
    <property type="entry name" value="NAD(P)-binding Rossmann-like Domain"/>
    <property type="match status" value="1"/>
</dbReference>
<dbReference type="Proteomes" id="UP000816034">
    <property type="component" value="Unassembled WGS sequence"/>
</dbReference>
<dbReference type="InterPro" id="IPR002347">
    <property type="entry name" value="SDR_fam"/>
</dbReference>
<dbReference type="PRINTS" id="PR00081">
    <property type="entry name" value="GDHRDH"/>
</dbReference>
<evidence type="ECO:0000256" key="2">
    <source>
        <dbReference type="SAM" id="Phobius"/>
    </source>
</evidence>
<evidence type="ECO:0000313" key="4">
    <source>
        <dbReference type="Proteomes" id="UP000816034"/>
    </source>
</evidence>
<keyword evidence="4" id="KW-1185">Reference proteome</keyword>
<evidence type="ECO:0000256" key="1">
    <source>
        <dbReference type="ARBA" id="ARBA00023002"/>
    </source>
</evidence>
<comment type="caution">
    <text evidence="3">The sequence shown here is derived from an EMBL/GenBank/DDBJ whole genome shotgun (WGS) entry which is preliminary data.</text>
</comment>
<dbReference type="PANTHER" id="PTHR43157">
    <property type="entry name" value="PHOSPHATIDYLINOSITOL-GLYCAN BIOSYNTHESIS CLASS F PROTEIN-RELATED"/>
    <property type="match status" value="1"/>
</dbReference>
<dbReference type="AlphaFoldDB" id="A0AA88H108"/>
<dbReference type="Pfam" id="PF00106">
    <property type="entry name" value="adh_short"/>
    <property type="match status" value="1"/>
</dbReference>
<dbReference type="GeneID" id="68106312"/>
<proteinExistence type="predicted"/>
<gene>
    <name evidence="3" type="ORF">C9374_013859</name>
</gene>
<keyword evidence="1" id="KW-0560">Oxidoreductase</keyword>
<dbReference type="PANTHER" id="PTHR43157:SF31">
    <property type="entry name" value="PHOSPHATIDYLINOSITOL-GLYCAN BIOSYNTHESIS CLASS F PROTEIN"/>
    <property type="match status" value="1"/>
</dbReference>
<feature type="transmembrane region" description="Helical" evidence="2">
    <location>
        <begin position="14"/>
        <end position="36"/>
    </location>
</feature>
<keyword evidence="2" id="KW-1133">Transmembrane helix</keyword>
<sequence length="353" mass="39940">MFLSQLLTDLNQSLFFPLLLALTVILFILWVIKIYIINGRSVHPNLLQSCHMTNKICIITGASVGALGYEAAKQLAKLGATVVLIVYNMQIGNDVTAKLKDELGEVKVEYLVADLSELEQVRQVACKIRSKFGRVDILINCAATMMCPHALTRDGIEIQFAVNYLSHFLLTMLLKDLVMKCQGRVINFSSNAFKYLNQSENDLFCSFTEASVRDNGRDVASPFSHYARSKLAIQLSTKHLSQMKFTENGNSLNIYSLHPGATRTTFVLPFIKNHPFIHKYVYGPLSYYFMRSPFQGIQTCLHLTLSPLEELENGEFYVDCQVEKKEQPHCEKKVQKQLFETSMNLCSSILQVV</sequence>
<reference evidence="3 4" key="1">
    <citation type="journal article" date="2018" name="BMC Genomics">
        <title>The genome of Naegleria lovaniensis, the basis for a comparative approach to unravel pathogenicity factors of the human pathogenic amoeba N. fowleri.</title>
        <authorList>
            <person name="Liechti N."/>
            <person name="Schurch N."/>
            <person name="Bruggmann R."/>
            <person name="Wittwer M."/>
        </authorList>
    </citation>
    <scope>NUCLEOTIDE SEQUENCE [LARGE SCALE GENOMIC DNA]</scope>
    <source>
        <strain evidence="3 4">ATCC 30569</strain>
    </source>
</reference>